<accession>C6K3U6</accession>
<dbReference type="GO" id="GO:0006508">
    <property type="term" value="P:proteolysis"/>
    <property type="evidence" value="ECO:0007669"/>
    <property type="project" value="InterPro"/>
</dbReference>
<dbReference type="InterPro" id="IPR013780">
    <property type="entry name" value="Glyco_hydro_b"/>
</dbReference>
<feature type="compositionally biased region" description="Polar residues" evidence="2">
    <location>
        <begin position="552"/>
        <end position="569"/>
    </location>
</feature>
<feature type="region of interest" description="Disordered" evidence="2">
    <location>
        <begin position="600"/>
        <end position="678"/>
    </location>
</feature>
<feature type="region of interest" description="Disordered" evidence="2">
    <location>
        <begin position="1"/>
        <end position="21"/>
    </location>
</feature>
<feature type="region of interest" description="Disordered" evidence="2">
    <location>
        <begin position="258"/>
        <end position="336"/>
    </location>
</feature>
<feature type="region of interest" description="Disordered" evidence="2">
    <location>
        <begin position="801"/>
        <end position="823"/>
    </location>
</feature>
<dbReference type="PROSITE" id="PS50203">
    <property type="entry name" value="CALPAIN_CAT"/>
    <property type="match status" value="1"/>
</dbReference>
<gene>
    <name evidence="4" type="ORF">CDFL12A17_06</name>
</gene>
<dbReference type="Gene3D" id="2.60.40.1180">
    <property type="entry name" value="Golgi alpha-mannosidase II"/>
    <property type="match status" value="1"/>
</dbReference>
<feature type="compositionally biased region" description="Basic residues" evidence="2">
    <location>
        <begin position="175"/>
        <end position="189"/>
    </location>
</feature>
<dbReference type="GO" id="GO:0004198">
    <property type="term" value="F:calcium-dependent cysteine-type endopeptidase activity"/>
    <property type="evidence" value="ECO:0007669"/>
    <property type="project" value="InterPro"/>
</dbReference>
<dbReference type="SMART" id="SM00230">
    <property type="entry name" value="CysPc"/>
    <property type="match status" value="1"/>
</dbReference>
<evidence type="ECO:0000256" key="2">
    <source>
        <dbReference type="SAM" id="MobiDB-lite"/>
    </source>
</evidence>
<evidence type="ECO:0000313" key="4">
    <source>
        <dbReference type="EMBL" id="ACS87883.1"/>
    </source>
</evidence>
<feature type="compositionally biased region" description="Low complexity" evidence="2">
    <location>
        <begin position="471"/>
        <end position="489"/>
    </location>
</feature>
<evidence type="ECO:0000259" key="3">
    <source>
        <dbReference type="PROSITE" id="PS50203"/>
    </source>
</evidence>
<dbReference type="Pfam" id="PF09149">
    <property type="entry name" value="DUF1935"/>
    <property type="match status" value="1"/>
</dbReference>
<dbReference type="InterPro" id="IPR036310">
    <property type="entry name" value="Smp-1-like_sf"/>
</dbReference>
<dbReference type="SUPFAM" id="SSF54001">
    <property type="entry name" value="Cysteine proteinases"/>
    <property type="match status" value="1"/>
</dbReference>
<feature type="region of interest" description="Disordered" evidence="2">
    <location>
        <begin position="169"/>
        <end position="198"/>
    </location>
</feature>
<feature type="region of interest" description="Disordered" evidence="2">
    <location>
        <begin position="449"/>
        <end position="569"/>
    </location>
</feature>
<organism evidence="4">
    <name type="scientific">Angomonas deanei</name>
    <dbReference type="NCBI Taxonomy" id="59799"/>
    <lineage>
        <taxon>Eukaryota</taxon>
        <taxon>Discoba</taxon>
        <taxon>Euglenozoa</taxon>
        <taxon>Kinetoplastea</taxon>
        <taxon>Metakinetoplastina</taxon>
        <taxon>Trypanosomatida</taxon>
        <taxon>Trypanosomatidae</taxon>
        <taxon>Strigomonadinae</taxon>
        <taxon>Angomonas</taxon>
    </lineage>
</organism>
<dbReference type="InterPro" id="IPR001300">
    <property type="entry name" value="Peptidase_C2_calpain_cat"/>
</dbReference>
<feature type="compositionally biased region" description="Low complexity" evidence="2">
    <location>
        <begin position="663"/>
        <end position="672"/>
    </location>
</feature>
<proteinExistence type="predicted"/>
<dbReference type="InterPro" id="IPR015232">
    <property type="entry name" value="DUF1935"/>
</dbReference>
<feature type="compositionally biased region" description="Polar residues" evidence="2">
    <location>
        <begin position="374"/>
        <end position="388"/>
    </location>
</feature>
<feature type="compositionally biased region" description="Low complexity" evidence="2">
    <location>
        <begin position="107"/>
        <end position="117"/>
    </location>
</feature>
<dbReference type="PANTHER" id="PTHR10183">
    <property type="entry name" value="CALPAIN"/>
    <property type="match status" value="1"/>
</dbReference>
<dbReference type="SUPFAM" id="SSF101601">
    <property type="entry name" value="Smp-1-like"/>
    <property type="match status" value="1"/>
</dbReference>
<dbReference type="CDD" id="cd00044">
    <property type="entry name" value="CysPc"/>
    <property type="match status" value="1"/>
</dbReference>
<feature type="compositionally biased region" description="Polar residues" evidence="2">
    <location>
        <begin position="400"/>
        <end position="409"/>
    </location>
</feature>
<sequence>MPKVPLAVVSTSSDDSDESDDDLACNFKDTNWTIVNMASIESFPFSEVSHQPYGMESTFLDSVSQGSTQIRKRNSTSAQQELGSMSQRITPQSPRPLLAHGPHARLHLPPSLNPSHPRGSNGGLPSPRNAKNGLVSPLTSPVNAAATIPAKTSARHAGELPMNLTAPSRAAVVSHRGRKPKPKAQRKRSLQVGAPRWRDSDGDMELLVRREVSKNGPISPAVTEDYLVVTPHSSSSSAVLTPPPLWVEATASKGQAAVGENQASAAPAAVVPTPTKAATTRSPNAASTTSKVDTYQKDLKTSDGVAGGAGHDGVVEERQPPPPQRRLSSPKSVGGVSKIGAAAQRQTIASAKPAQLQSSALHHPLTAAAAAASGGNSDISPLMTSSRANLPPGRRVAPLSSKQKPSATATVPAESPSAGPSSTFTVTNTAASPASASATFSTIAEAAGAATHSRSPLALRAKPRTSLDLPSSTAAATAAGTRGSGETTTNDSAALPSTGSTTANANNTITTTTSTDSASVRTASVTERSSGVSSERPLSARQTQRRRQQRRLSIQSTHTDSGATVASSVDTVEVRMNSRHPTLKPLITSPDAFESLAVPTAETGKGNDRVRGSLPALSPHQLSGAPSFAASPSNSTNNKNKTTTSLTTSTTAGTAKSAEKRGQGSSSRRGSQTVLPLNVNLAPVSPVKVEATAAGRGGGGGINKHGSMKTLSTVFADSPPKLRPETREFTEKPRSPSGSPSFVSPANRATAEKLVSFVRAVSDPEVLHVIHDYLIEQQRTTPRYRLAATACEELLERKEELLTTQEPNGDEGSGDGTHRGSAFDDEPFVVEVKPPEGVVVSGGESRADKLRRLLEEVAAESKAAEEGDGEGGDEDPAADEFDDVNFFDTPYPPPNHFSFGQPSVSGVVSRVFAEGMLFKIKTPKGEYFFFNDTLQDVMMVRVQCVLRGNETINERAMLAPVDGSAETEITIAVLPEETNFFMSGVSHLPHFMAKRVPVPPDYVSPSVTQSLRKINAEINSVRKALGKWSRASDQNAFLKCCLKNHLKFTDLNFRPCAESLFRPACDAVSIPSVTWRRPEEYVYLPEISQTRLFRGEISCFLVKQGELENHTVVAAMAAIAQFPNHVRWMFRHPVSAHVGKMERAEGCYRVTLLHNGWWKTYIIDDYVPASQKGPLFASCAEDPRRLWVPLLEKAYAKSLGSYAATCVVDAMEALGDFTGFPVRYLDTLWAAAKMKPTEQPSRALFSYMNRVVRAGCTVLLFTPAATDAQAKNTVDLSRKRSSRLLPVKGVVPQFLPGHIYFLHDVAFYEELDLRMARLKNPWTWETRHRAHREKKWKYTTWYDRPDISISAMGSFLGSSGGTSSVAVKAQAKPPSAMSAEEHQRNERKGTMWVEWGEVLAAFAGGGVCYTLWDHHRYRTRNAFVNGRPRFVLEMKARRRVDVFVTLSLETVAETLDNFDTVVASRPTPLYGTAMAAVQRVSAQSARVVSESCEDVECVAARRTYVVAKDVSMKLTIDPRVAEGVVFVVPLLDPKAVEDMAAAAAGATVGAAGGSTKSAALSPQQSEVHFVLSIVSDAVAGDEEDLSVSFVAMRRSCGVFTDSAATFDLESTSRVTSSYQICTERGVVTLEGNRICDAEAAEKV</sequence>
<feature type="compositionally biased region" description="Low complexity" evidence="2">
    <location>
        <begin position="263"/>
        <end position="280"/>
    </location>
</feature>
<dbReference type="EMBL" id="GQ153668">
    <property type="protein sequence ID" value="ACS87883.1"/>
    <property type="molecule type" value="Genomic_DNA"/>
</dbReference>
<feature type="region of interest" description="Disordered" evidence="2">
    <location>
        <begin position="858"/>
        <end position="886"/>
    </location>
</feature>
<feature type="region of interest" description="Disordered" evidence="2">
    <location>
        <begin position="715"/>
        <end position="745"/>
    </location>
</feature>
<name>C6K3U6_9TRYP</name>
<evidence type="ECO:0000256" key="1">
    <source>
        <dbReference type="PROSITE-ProRule" id="PRU00239"/>
    </source>
</evidence>
<feature type="region of interest" description="Disordered" evidence="2">
    <location>
        <begin position="367"/>
        <end position="426"/>
    </location>
</feature>
<dbReference type="PRINTS" id="PR00704">
    <property type="entry name" value="CALPAIN"/>
</dbReference>
<dbReference type="Pfam" id="PF00648">
    <property type="entry name" value="Peptidase_C2"/>
    <property type="match status" value="1"/>
</dbReference>
<reference evidence="4" key="1">
    <citation type="submission" date="2009-05" db="EMBL/GenBank/DDBJ databases">
        <title>The evolution of amastin surface glycoproteins in trypanosomatid parasites.</title>
        <authorList>
            <person name="Jackson A.P."/>
        </authorList>
    </citation>
    <scope>NUCLEOTIDE SEQUENCE</scope>
    <source>
        <strain evidence="4">ATCC 30255</strain>
    </source>
</reference>
<feature type="compositionally biased region" description="Low complexity" evidence="2">
    <location>
        <begin position="629"/>
        <end position="656"/>
    </location>
</feature>
<feature type="compositionally biased region" description="Polar residues" evidence="2">
    <location>
        <begin position="64"/>
        <end position="92"/>
    </location>
</feature>
<feature type="compositionally biased region" description="Acidic residues" evidence="2">
    <location>
        <begin position="866"/>
        <end position="885"/>
    </location>
</feature>
<protein>
    <submittedName>
        <fullName evidence="4">Putative calpain protein</fullName>
    </submittedName>
</protein>
<feature type="compositionally biased region" description="Low complexity" evidence="2">
    <location>
        <begin position="497"/>
        <end position="526"/>
    </location>
</feature>
<feature type="compositionally biased region" description="Polar residues" evidence="2">
    <location>
        <begin position="281"/>
        <end position="293"/>
    </location>
</feature>
<dbReference type="InterPro" id="IPR038765">
    <property type="entry name" value="Papain-like_cys_pep_sf"/>
</dbReference>
<comment type="caution">
    <text evidence="1">Lacks conserved residue(s) required for the propagation of feature annotation.</text>
</comment>
<dbReference type="PANTHER" id="PTHR10183:SF423">
    <property type="entry name" value="LEUCINE-RICH REPEAT PROTEIN (LRRP)"/>
    <property type="match status" value="1"/>
</dbReference>
<feature type="domain" description="Calpain catalytic" evidence="3">
    <location>
        <begin position="1047"/>
        <end position="1411"/>
    </location>
</feature>
<feature type="compositionally biased region" description="Basic and acidic residues" evidence="2">
    <location>
        <begin position="720"/>
        <end position="734"/>
    </location>
</feature>
<feature type="region of interest" description="Disordered" evidence="2">
    <location>
        <begin position="64"/>
        <end position="138"/>
    </location>
</feature>
<dbReference type="InterPro" id="IPR022684">
    <property type="entry name" value="Calpain_cysteine_protease"/>
</dbReference>